<sequence length="83" mass="9055">MSQQLGSENIRVNCICPGVIRTTFSKMLTDTPEIHERITEQTDLRRVGNPDEIGGIVSFLCSDDASYITGENIVVAGGMPSRL</sequence>
<proteinExistence type="inferred from homology"/>
<dbReference type="Pfam" id="PF13561">
    <property type="entry name" value="adh_short_C2"/>
    <property type="match status" value="1"/>
</dbReference>
<dbReference type="AlphaFoldDB" id="A0A8J2KWZ2"/>
<dbReference type="PANTHER" id="PTHR43943">
    <property type="entry name" value="DEHYDROGENASE/REDUCTASE (SDR FAMILY) MEMBER 4"/>
    <property type="match status" value="1"/>
</dbReference>
<dbReference type="OrthoDB" id="1669814at2759"/>
<dbReference type="EMBL" id="CAJVCH010512434">
    <property type="protein sequence ID" value="CAG7821481.1"/>
    <property type="molecule type" value="Genomic_DNA"/>
</dbReference>
<organism evidence="2 3">
    <name type="scientific">Allacma fusca</name>
    <dbReference type="NCBI Taxonomy" id="39272"/>
    <lineage>
        <taxon>Eukaryota</taxon>
        <taxon>Metazoa</taxon>
        <taxon>Ecdysozoa</taxon>
        <taxon>Arthropoda</taxon>
        <taxon>Hexapoda</taxon>
        <taxon>Collembola</taxon>
        <taxon>Symphypleona</taxon>
        <taxon>Sminthuridae</taxon>
        <taxon>Allacma</taxon>
    </lineage>
</organism>
<evidence type="ECO:0000313" key="2">
    <source>
        <dbReference type="EMBL" id="CAG7821481.1"/>
    </source>
</evidence>
<dbReference type="Proteomes" id="UP000708208">
    <property type="component" value="Unassembled WGS sequence"/>
</dbReference>
<evidence type="ECO:0000313" key="3">
    <source>
        <dbReference type="Proteomes" id="UP000708208"/>
    </source>
</evidence>
<dbReference type="PANTHER" id="PTHR43943:SF2">
    <property type="entry name" value="DEHYDROGENASE_REDUCTASE 4"/>
    <property type="match status" value="1"/>
</dbReference>
<comment type="caution">
    <text evidence="2">The sequence shown here is derived from an EMBL/GenBank/DDBJ whole genome shotgun (WGS) entry which is preliminary data.</text>
</comment>
<evidence type="ECO:0000256" key="1">
    <source>
        <dbReference type="ARBA" id="ARBA00006484"/>
    </source>
</evidence>
<comment type="similarity">
    <text evidence="1">Belongs to the short-chain dehydrogenases/reductases (SDR) family.</text>
</comment>
<reference evidence="2" key="1">
    <citation type="submission" date="2021-06" db="EMBL/GenBank/DDBJ databases">
        <authorList>
            <person name="Hodson N. C."/>
            <person name="Mongue J. A."/>
            <person name="Jaron S. K."/>
        </authorList>
    </citation>
    <scope>NUCLEOTIDE SEQUENCE</scope>
</reference>
<name>A0A8J2KWZ2_9HEXA</name>
<protein>
    <submittedName>
        <fullName evidence="2">Uncharacterized protein</fullName>
    </submittedName>
</protein>
<keyword evidence="3" id="KW-1185">Reference proteome</keyword>
<accession>A0A8J2KWZ2</accession>
<gene>
    <name evidence="2" type="ORF">AFUS01_LOCUS31816</name>
</gene>
<dbReference type="GO" id="GO:0004090">
    <property type="term" value="F:carbonyl reductase (NADPH) activity"/>
    <property type="evidence" value="ECO:0007669"/>
    <property type="project" value="TreeGrafter"/>
</dbReference>
<dbReference type="InterPro" id="IPR002347">
    <property type="entry name" value="SDR_fam"/>
</dbReference>